<protein>
    <submittedName>
        <fullName evidence="2">NnrS family protein</fullName>
    </submittedName>
</protein>
<keyword evidence="1" id="KW-1133">Transmembrane helix</keyword>
<dbReference type="Pfam" id="PF05940">
    <property type="entry name" value="NnrS"/>
    <property type="match status" value="1"/>
</dbReference>
<accession>A0AAX2A6Y4</accession>
<feature type="transmembrane region" description="Helical" evidence="1">
    <location>
        <begin position="172"/>
        <end position="196"/>
    </location>
</feature>
<feature type="transmembrane region" description="Helical" evidence="1">
    <location>
        <begin position="208"/>
        <end position="225"/>
    </location>
</feature>
<reference evidence="2 4" key="2">
    <citation type="submission" date="2018-07" db="EMBL/GenBank/DDBJ databases">
        <title>Complete genome of the Arcobacter bivalviorum type strain LMG 26154.</title>
        <authorList>
            <person name="Miller W.G."/>
            <person name="Yee E."/>
            <person name="Bono J.L."/>
        </authorList>
    </citation>
    <scope>NUCLEOTIDE SEQUENCE [LARGE SCALE GENOMIC DNA]</scope>
    <source>
        <strain evidence="2 4">LMG 26154</strain>
    </source>
</reference>
<dbReference type="InterPro" id="IPR010266">
    <property type="entry name" value="NnrS"/>
</dbReference>
<keyword evidence="1" id="KW-0472">Membrane</keyword>
<name>A0AAX2A6Y4_9BACT</name>
<dbReference type="EMBL" id="CP031217">
    <property type="protein sequence ID" value="AXH11325.1"/>
    <property type="molecule type" value="Genomic_DNA"/>
</dbReference>
<feature type="transmembrane region" description="Helical" evidence="1">
    <location>
        <begin position="331"/>
        <end position="350"/>
    </location>
</feature>
<feature type="transmembrane region" description="Helical" evidence="1">
    <location>
        <begin position="147"/>
        <end position="166"/>
    </location>
</feature>
<evidence type="ECO:0000313" key="5">
    <source>
        <dbReference type="Proteomes" id="UP000289193"/>
    </source>
</evidence>
<dbReference type="Proteomes" id="UP000253850">
    <property type="component" value="Chromosome"/>
</dbReference>
<organism evidence="3 5">
    <name type="scientific">Halarcobacter bivalviorum</name>
    <dbReference type="NCBI Taxonomy" id="663364"/>
    <lineage>
        <taxon>Bacteria</taxon>
        <taxon>Pseudomonadati</taxon>
        <taxon>Campylobacterota</taxon>
        <taxon>Epsilonproteobacteria</taxon>
        <taxon>Campylobacterales</taxon>
        <taxon>Arcobacteraceae</taxon>
        <taxon>Halarcobacter</taxon>
    </lineage>
</organism>
<evidence type="ECO:0000256" key="1">
    <source>
        <dbReference type="SAM" id="Phobius"/>
    </source>
</evidence>
<reference evidence="3 5" key="1">
    <citation type="submission" date="2017-10" db="EMBL/GenBank/DDBJ databases">
        <title>Genomics of the genus Arcobacter.</title>
        <authorList>
            <person name="Perez-Cataluna A."/>
            <person name="Figueras M.J."/>
        </authorList>
    </citation>
    <scope>NUCLEOTIDE SEQUENCE [LARGE SCALE GENOMIC DNA]</scope>
    <source>
        <strain evidence="3 5">CECT 7835</strain>
    </source>
</reference>
<gene>
    <name evidence="2" type="ORF">ABIV_0293</name>
    <name evidence="3" type="ORF">CRV05_09835</name>
</gene>
<dbReference type="RefSeq" id="WP_114838206.1">
    <property type="nucleotide sequence ID" value="NZ_CP031217.1"/>
</dbReference>
<proteinExistence type="predicted"/>
<feature type="transmembrane region" description="Helical" evidence="1">
    <location>
        <begin position="291"/>
        <end position="310"/>
    </location>
</feature>
<feature type="transmembrane region" description="Helical" evidence="1">
    <location>
        <begin position="356"/>
        <end position="377"/>
    </location>
</feature>
<feature type="transmembrane region" description="Helical" evidence="1">
    <location>
        <begin position="27"/>
        <end position="49"/>
    </location>
</feature>
<feature type="transmembrane region" description="Helical" evidence="1">
    <location>
        <begin position="231"/>
        <end position="249"/>
    </location>
</feature>
<keyword evidence="1" id="KW-0812">Transmembrane</keyword>
<sequence length="386" mass="44012">MQFSTSPNAPIIEKSWKERFCSQPHQMFFVSAIFFSIVVMFLTLFSLLGKTNLNFSTLHGFGLNYAVFTNAFLGFLITVIPKYNASAVITKEQYVKPWIIFQVSMLITILINPIVGKVLVAAIMLYFAKIFYETIKNGKAIIKEDSIYLNSIFIIGAILLLVEVIFQVNLSLLIFFIYLVNMVYFVALRMIPGFYFSYTKINPWQRPSFIKPLSFFLLSIVGIAIQFELEALLVFSSFFSFLFFSFVFIKLNMFKKTSAILQILVIGFAWFPLGFLALSLEAFFEVSLLKLGLHVFALGFITTLLIGFGSRVSLGHAIPAQPIVADELTKWLFVLTQILVISRISASLFALGDSLFFISLLHLSATIWIFLFLVWTFKYGKYLLRI</sequence>
<dbReference type="AlphaFoldDB" id="A0AAX2A6Y4"/>
<feature type="transmembrane region" description="Helical" evidence="1">
    <location>
        <begin position="61"/>
        <end position="80"/>
    </location>
</feature>
<evidence type="ECO:0000313" key="2">
    <source>
        <dbReference type="EMBL" id="AXH11325.1"/>
    </source>
</evidence>
<evidence type="ECO:0000313" key="3">
    <source>
        <dbReference type="EMBL" id="RXK09590.1"/>
    </source>
</evidence>
<dbReference type="KEGG" id="hbv:ABIV_0293"/>
<keyword evidence="5" id="KW-1185">Reference proteome</keyword>
<dbReference type="EMBL" id="PDKM01000005">
    <property type="protein sequence ID" value="RXK09590.1"/>
    <property type="molecule type" value="Genomic_DNA"/>
</dbReference>
<evidence type="ECO:0000313" key="4">
    <source>
        <dbReference type="Proteomes" id="UP000253850"/>
    </source>
</evidence>
<feature type="transmembrane region" description="Helical" evidence="1">
    <location>
        <begin position="100"/>
        <end position="127"/>
    </location>
</feature>
<dbReference type="Proteomes" id="UP000289193">
    <property type="component" value="Unassembled WGS sequence"/>
</dbReference>
<feature type="transmembrane region" description="Helical" evidence="1">
    <location>
        <begin position="261"/>
        <end position="279"/>
    </location>
</feature>